<evidence type="ECO:0000313" key="3">
    <source>
        <dbReference type="EMBL" id="MFC4634081.1"/>
    </source>
</evidence>
<gene>
    <name evidence="3" type="ORF">ACFO3O_09195</name>
</gene>
<dbReference type="Proteomes" id="UP001596043">
    <property type="component" value="Unassembled WGS sequence"/>
</dbReference>
<name>A0ABV9HXP4_9FLAO</name>
<keyword evidence="1" id="KW-0175">Coiled coil</keyword>
<feature type="signal peptide" evidence="2">
    <location>
        <begin position="1"/>
        <end position="20"/>
    </location>
</feature>
<organism evidence="3 4">
    <name type="scientific">Dokdonia ponticola</name>
    <dbReference type="NCBI Taxonomy" id="2041041"/>
    <lineage>
        <taxon>Bacteria</taxon>
        <taxon>Pseudomonadati</taxon>
        <taxon>Bacteroidota</taxon>
        <taxon>Flavobacteriia</taxon>
        <taxon>Flavobacteriales</taxon>
        <taxon>Flavobacteriaceae</taxon>
        <taxon>Dokdonia</taxon>
    </lineage>
</organism>
<evidence type="ECO:0000256" key="2">
    <source>
        <dbReference type="SAM" id="SignalP"/>
    </source>
</evidence>
<sequence>MVKKILCVSLILISLGNGIAQSIDQNQLVEITYDYNKNQLTGKMPFDDYFKIIYKGIEAKNIDKVYLFEVVYKEDHLRVRTKRKPRNGDGIPDVAERFQNLVIEKNNDDDKSSYSIVAPLDPERAYVIGIFKKNSESNVLMLTKFFELIVNEPYNTSVQKQFFQDSILPLEDNLDKLTIPIGVYPRDFDKFIGRIRPVQNFYSNTANKPNLNQIILKRTITGTLISTIATALKSKGVGAKIFNEIIPMFLNNELSKIETLSYGYDISPNTDSKINKYDYHKRIKKLEQNLKSLKSLKKEIEALQLLQNDNSVKLFYKDFIVSSIEILKANIKELKFFNRQLKKLINQNLPEIILIDATTLGNDLKTSNASSLVPDVGLINAVGHNSDGNLKYIARPYLGLNWHFSGINRSQYLRQIHNRKFRHRWSLALGITLGNIDTQDYEDLFNNISPTVGMNFRWTRQIRTGAGVLFVREKNQNPIVNDTKVALAPYISISFDLGLLSEASKLTKLIGF</sequence>
<keyword evidence="4" id="KW-1185">Reference proteome</keyword>
<proteinExistence type="predicted"/>
<comment type="caution">
    <text evidence="3">The sequence shown here is derived from an EMBL/GenBank/DDBJ whole genome shotgun (WGS) entry which is preliminary data.</text>
</comment>
<keyword evidence="2" id="KW-0732">Signal</keyword>
<feature type="coiled-coil region" evidence="1">
    <location>
        <begin position="276"/>
        <end position="347"/>
    </location>
</feature>
<evidence type="ECO:0000256" key="1">
    <source>
        <dbReference type="SAM" id="Coils"/>
    </source>
</evidence>
<reference evidence="4" key="1">
    <citation type="journal article" date="2019" name="Int. J. Syst. Evol. Microbiol.">
        <title>The Global Catalogue of Microorganisms (GCM) 10K type strain sequencing project: providing services to taxonomists for standard genome sequencing and annotation.</title>
        <authorList>
            <consortium name="The Broad Institute Genomics Platform"/>
            <consortium name="The Broad Institute Genome Sequencing Center for Infectious Disease"/>
            <person name="Wu L."/>
            <person name="Ma J."/>
        </authorList>
    </citation>
    <scope>NUCLEOTIDE SEQUENCE [LARGE SCALE GENOMIC DNA]</scope>
    <source>
        <strain evidence="4">YJ-61-S</strain>
    </source>
</reference>
<feature type="chain" id="PRO_5047067726" evidence="2">
    <location>
        <begin position="21"/>
        <end position="512"/>
    </location>
</feature>
<accession>A0ABV9HXP4</accession>
<dbReference type="RefSeq" id="WP_379978305.1">
    <property type="nucleotide sequence ID" value="NZ_JBHSFV010000004.1"/>
</dbReference>
<protein>
    <submittedName>
        <fullName evidence="3">Uncharacterized protein</fullName>
    </submittedName>
</protein>
<dbReference type="EMBL" id="JBHSFV010000004">
    <property type="protein sequence ID" value="MFC4634081.1"/>
    <property type="molecule type" value="Genomic_DNA"/>
</dbReference>
<evidence type="ECO:0000313" key="4">
    <source>
        <dbReference type="Proteomes" id="UP001596043"/>
    </source>
</evidence>